<keyword evidence="7 8" id="KW-0464">Manganese</keyword>
<dbReference type="PANTHER" id="PTHR35529:SF1">
    <property type="entry name" value="MANGANESE EFFLUX PUMP MNTP-RELATED"/>
    <property type="match status" value="1"/>
</dbReference>
<comment type="subcellular location">
    <subcellularLocation>
        <location evidence="8">Cell membrane</location>
        <topology evidence="8">Multi-pass membrane protein</topology>
    </subcellularLocation>
</comment>
<evidence type="ECO:0000313" key="10">
    <source>
        <dbReference type="Proteomes" id="UP000610760"/>
    </source>
</evidence>
<evidence type="ECO:0000256" key="3">
    <source>
        <dbReference type="ARBA" id="ARBA00022692"/>
    </source>
</evidence>
<accession>A0A926E3P4</accession>
<feature type="transmembrane region" description="Helical" evidence="8">
    <location>
        <begin position="130"/>
        <end position="152"/>
    </location>
</feature>
<sequence>MSLIEIILVGIGLSMDAVAVSMSNGMVYGTLPRRKWPLAPLFFGLFQGLMPLLGFFTGTLFAKYIDCYAELLILLILGFIGGKMIYDGFKGDKEKAEERVLSLKLIFFQAVATSIDAFAVGIGFCAINVNIFFASSLIAATTFILSSLSFCIGRKFGDLLGNKAEIFGGTILVILAIKAIL</sequence>
<dbReference type="GO" id="GO:0005886">
    <property type="term" value="C:plasma membrane"/>
    <property type="evidence" value="ECO:0007669"/>
    <property type="project" value="UniProtKB-SubCell"/>
</dbReference>
<keyword evidence="2 8" id="KW-1003">Cell membrane</keyword>
<protein>
    <recommendedName>
        <fullName evidence="8">Putative manganese efflux pump MntP</fullName>
    </recommendedName>
</protein>
<comment type="caution">
    <text evidence="9">The sequence shown here is derived from an EMBL/GenBank/DDBJ whole genome shotgun (WGS) entry which is preliminary data.</text>
</comment>
<keyword evidence="3 8" id="KW-0812">Transmembrane</keyword>
<dbReference type="PANTHER" id="PTHR35529">
    <property type="entry name" value="MANGANESE EFFLUX PUMP MNTP-RELATED"/>
    <property type="match status" value="1"/>
</dbReference>
<reference evidence="9" key="1">
    <citation type="submission" date="2020-08" db="EMBL/GenBank/DDBJ databases">
        <title>Genome public.</title>
        <authorList>
            <person name="Liu C."/>
            <person name="Sun Q."/>
        </authorList>
    </citation>
    <scope>NUCLEOTIDE SEQUENCE</scope>
    <source>
        <strain evidence="9">NSJ-33</strain>
    </source>
</reference>
<dbReference type="Proteomes" id="UP000610760">
    <property type="component" value="Unassembled WGS sequence"/>
</dbReference>
<evidence type="ECO:0000256" key="7">
    <source>
        <dbReference type="ARBA" id="ARBA00023211"/>
    </source>
</evidence>
<feature type="transmembrane region" description="Helical" evidence="8">
    <location>
        <begin position="68"/>
        <end position="86"/>
    </location>
</feature>
<name>A0A926E3P4_9FIRM</name>
<dbReference type="InterPro" id="IPR003810">
    <property type="entry name" value="Mntp/YtaF"/>
</dbReference>
<dbReference type="InterPro" id="IPR022929">
    <property type="entry name" value="Put_MntP"/>
</dbReference>
<keyword evidence="6 8" id="KW-0472">Membrane</keyword>
<feature type="transmembrane region" description="Helical" evidence="8">
    <location>
        <begin position="41"/>
        <end position="62"/>
    </location>
</feature>
<keyword evidence="1 8" id="KW-0813">Transport</keyword>
<dbReference type="Pfam" id="PF02659">
    <property type="entry name" value="Mntp"/>
    <property type="match status" value="1"/>
</dbReference>
<organism evidence="9 10">
    <name type="scientific">Fumia xinanensis</name>
    <dbReference type="NCBI Taxonomy" id="2763659"/>
    <lineage>
        <taxon>Bacteria</taxon>
        <taxon>Bacillati</taxon>
        <taxon>Bacillota</taxon>
        <taxon>Clostridia</taxon>
        <taxon>Eubacteriales</taxon>
        <taxon>Oscillospiraceae</taxon>
        <taxon>Fumia</taxon>
    </lineage>
</organism>
<evidence type="ECO:0000256" key="6">
    <source>
        <dbReference type="ARBA" id="ARBA00023136"/>
    </source>
</evidence>
<keyword evidence="10" id="KW-1185">Reference proteome</keyword>
<feature type="transmembrane region" description="Helical" evidence="8">
    <location>
        <begin position="6"/>
        <end position="29"/>
    </location>
</feature>
<dbReference type="GO" id="GO:0005384">
    <property type="term" value="F:manganese ion transmembrane transporter activity"/>
    <property type="evidence" value="ECO:0007669"/>
    <property type="project" value="UniProtKB-UniRule"/>
</dbReference>
<evidence type="ECO:0000256" key="2">
    <source>
        <dbReference type="ARBA" id="ARBA00022475"/>
    </source>
</evidence>
<gene>
    <name evidence="8" type="primary">mntP</name>
    <name evidence="9" type="ORF">H8710_03670</name>
</gene>
<proteinExistence type="inferred from homology"/>
<feature type="transmembrane region" description="Helical" evidence="8">
    <location>
        <begin position="106"/>
        <end position="124"/>
    </location>
</feature>
<dbReference type="EMBL" id="JACRSV010000001">
    <property type="protein sequence ID" value="MBC8559163.1"/>
    <property type="molecule type" value="Genomic_DNA"/>
</dbReference>
<dbReference type="AlphaFoldDB" id="A0A926E3P4"/>
<dbReference type="RefSeq" id="WP_249294048.1">
    <property type="nucleotide sequence ID" value="NZ_JACRSV010000001.1"/>
</dbReference>
<comment type="similarity">
    <text evidence="8">Belongs to the MntP (TC 9.B.29) family.</text>
</comment>
<evidence type="ECO:0000256" key="5">
    <source>
        <dbReference type="ARBA" id="ARBA00023065"/>
    </source>
</evidence>
<evidence type="ECO:0000256" key="1">
    <source>
        <dbReference type="ARBA" id="ARBA00022448"/>
    </source>
</evidence>
<evidence type="ECO:0000313" key="9">
    <source>
        <dbReference type="EMBL" id="MBC8559163.1"/>
    </source>
</evidence>
<keyword evidence="4 8" id="KW-1133">Transmembrane helix</keyword>
<evidence type="ECO:0000256" key="4">
    <source>
        <dbReference type="ARBA" id="ARBA00022989"/>
    </source>
</evidence>
<evidence type="ECO:0000256" key="8">
    <source>
        <dbReference type="HAMAP-Rule" id="MF_01521"/>
    </source>
</evidence>
<comment type="function">
    <text evidence="8">Probably functions as a manganese efflux pump.</text>
</comment>
<dbReference type="HAMAP" id="MF_01521">
    <property type="entry name" value="MntP_pump"/>
    <property type="match status" value="1"/>
</dbReference>
<keyword evidence="5 8" id="KW-0406">Ion transport</keyword>